<accession>A0A2V1DPJ2</accession>
<reference evidence="1 2" key="1">
    <citation type="journal article" date="2018" name="Sci. Rep.">
        <title>Comparative genomics provides insights into the lifestyle and reveals functional heterogeneity of dark septate endophytic fungi.</title>
        <authorList>
            <person name="Knapp D.G."/>
            <person name="Nemeth J.B."/>
            <person name="Barry K."/>
            <person name="Hainaut M."/>
            <person name="Henrissat B."/>
            <person name="Johnson J."/>
            <person name="Kuo A."/>
            <person name="Lim J.H.P."/>
            <person name="Lipzen A."/>
            <person name="Nolan M."/>
            <person name="Ohm R.A."/>
            <person name="Tamas L."/>
            <person name="Grigoriev I.V."/>
            <person name="Spatafora J.W."/>
            <person name="Nagy L.G."/>
            <person name="Kovacs G.M."/>
        </authorList>
    </citation>
    <scope>NUCLEOTIDE SEQUENCE [LARGE SCALE GENOMIC DNA]</scope>
    <source>
        <strain evidence="1 2">DSE2036</strain>
    </source>
</reference>
<proteinExistence type="predicted"/>
<gene>
    <name evidence="1" type="ORF">DM02DRAFT_628780</name>
</gene>
<sequence length="173" mass="20073">MREIKHYVRGSFKYTSTLFDNIYIDHHGEFVRVMSGQRHSDKCVKLLSPAAKSINNWVEPTTRQGSAEVTIRIVLLLKARERHKVLNPRCGFPDKDHTQILKMSVFDLEQLLWGLEIKASDWDVTGGHDEMRLKRDAVKRLETVCQAFLENQPAFEDPHSRIILGILFRTSTR</sequence>
<organism evidence="1 2">
    <name type="scientific">Periconia macrospinosa</name>
    <dbReference type="NCBI Taxonomy" id="97972"/>
    <lineage>
        <taxon>Eukaryota</taxon>
        <taxon>Fungi</taxon>
        <taxon>Dikarya</taxon>
        <taxon>Ascomycota</taxon>
        <taxon>Pezizomycotina</taxon>
        <taxon>Dothideomycetes</taxon>
        <taxon>Pleosporomycetidae</taxon>
        <taxon>Pleosporales</taxon>
        <taxon>Massarineae</taxon>
        <taxon>Periconiaceae</taxon>
        <taxon>Periconia</taxon>
    </lineage>
</organism>
<name>A0A2V1DPJ2_9PLEO</name>
<dbReference type="EMBL" id="KZ805378">
    <property type="protein sequence ID" value="PVI00153.1"/>
    <property type="molecule type" value="Genomic_DNA"/>
</dbReference>
<dbReference type="Proteomes" id="UP000244855">
    <property type="component" value="Unassembled WGS sequence"/>
</dbReference>
<keyword evidence="2" id="KW-1185">Reference proteome</keyword>
<evidence type="ECO:0000313" key="2">
    <source>
        <dbReference type="Proteomes" id="UP000244855"/>
    </source>
</evidence>
<protein>
    <submittedName>
        <fullName evidence="1">Uncharacterized protein</fullName>
    </submittedName>
</protein>
<evidence type="ECO:0000313" key="1">
    <source>
        <dbReference type="EMBL" id="PVI00153.1"/>
    </source>
</evidence>
<dbReference type="AlphaFoldDB" id="A0A2V1DPJ2"/>